<feature type="region of interest" description="Disordered" evidence="1">
    <location>
        <begin position="320"/>
        <end position="363"/>
    </location>
</feature>
<feature type="compositionally biased region" description="Polar residues" evidence="1">
    <location>
        <begin position="353"/>
        <end position="363"/>
    </location>
</feature>
<evidence type="ECO:0008006" key="4">
    <source>
        <dbReference type="Google" id="ProtNLM"/>
    </source>
</evidence>
<evidence type="ECO:0000313" key="2">
    <source>
        <dbReference type="EMBL" id="KAJ6239216.1"/>
    </source>
</evidence>
<protein>
    <recommendedName>
        <fullName evidence="4">E2F/DP family winged-helix DNA-binding domain-containing protein</fullName>
    </recommendedName>
</protein>
<feature type="compositionally biased region" description="Basic residues" evidence="1">
    <location>
        <begin position="328"/>
        <end position="352"/>
    </location>
</feature>
<gene>
    <name evidence="2" type="ORF">M0813_25428</name>
</gene>
<reference evidence="2" key="1">
    <citation type="submission" date="2022-08" db="EMBL/GenBank/DDBJ databases">
        <title>Novel sulfate-reducing endosymbionts in the free-living metamonad Anaeramoeba.</title>
        <authorList>
            <person name="Jerlstrom-Hultqvist J."/>
            <person name="Cepicka I."/>
            <person name="Gallot-Lavallee L."/>
            <person name="Salas-Leiva D."/>
            <person name="Curtis B.A."/>
            <person name="Zahonova K."/>
            <person name="Pipaliya S."/>
            <person name="Dacks J."/>
            <person name="Roger A.J."/>
        </authorList>
    </citation>
    <scope>NUCLEOTIDE SEQUENCE</scope>
    <source>
        <strain evidence="2">Schooner1</strain>
    </source>
</reference>
<accession>A0ABQ8Y2Z4</accession>
<organism evidence="2 3">
    <name type="scientific">Anaeramoeba flamelloides</name>
    <dbReference type="NCBI Taxonomy" id="1746091"/>
    <lineage>
        <taxon>Eukaryota</taxon>
        <taxon>Metamonada</taxon>
        <taxon>Anaeramoebidae</taxon>
        <taxon>Anaeramoeba</taxon>
    </lineage>
</organism>
<name>A0ABQ8Y2Z4_9EUKA</name>
<evidence type="ECO:0000313" key="3">
    <source>
        <dbReference type="Proteomes" id="UP001150062"/>
    </source>
</evidence>
<sequence length="571" mass="67288">MTLNTNYYSLFWSYGNFLYSTFQPQQTIKLHRTTKKFFQKYNLYYKNVNKQIVQRLESVQQLLIQNRILLHRSQSTRKKKKTLNSPKKQKFFLSRVYSQLFLTKPKSENFNKIIVEKNLKKSQKRRLKELESLENSRSEKTIGLLSFKLIQLVQQRSYTCEELTETTGFLKQRVSNVLRIYKLLNLVTLDLQTSKYEWNWTQSEMLPEINERIIEYFQKFEKKRQLLERLSQIQQKFVSRFSENQQQVLASKVNTKINVIIETLSDSKISESSQFRKYANCNKACGNTNEHETENKIFYNLNKSIPNNFSIKIENNNANNNIKEKITKPKRTRTRTRTRTKTSNRSKRRNKQANKQENVSQPISIPLELPLPLPLPQANYETFTTQNVSNTNEVKKEYFNNTNHQTQKSSSMINPNTNTNTFKFVVNEQKHEFQKNFTMPTQTNLNSTVQILQDLESDKATNSPQFAETDFYENSSSSSPFFFETTSVSPLEMPNFENMKLEDDDEDPLELFPSNEMNDFSFDNFSNQTIGNDSTQTWENSQTLQTPFSDFNVFLPDQIVRNGSNSNLSFF</sequence>
<proteinExistence type="predicted"/>
<keyword evidence="3" id="KW-1185">Reference proteome</keyword>
<comment type="caution">
    <text evidence="2">The sequence shown here is derived from an EMBL/GenBank/DDBJ whole genome shotgun (WGS) entry which is preliminary data.</text>
</comment>
<dbReference type="EMBL" id="JAOAOG010000229">
    <property type="protein sequence ID" value="KAJ6239216.1"/>
    <property type="molecule type" value="Genomic_DNA"/>
</dbReference>
<dbReference type="Proteomes" id="UP001150062">
    <property type="component" value="Unassembled WGS sequence"/>
</dbReference>
<evidence type="ECO:0000256" key="1">
    <source>
        <dbReference type="SAM" id="MobiDB-lite"/>
    </source>
</evidence>